<evidence type="ECO:0000256" key="3">
    <source>
        <dbReference type="ARBA" id="ARBA00023163"/>
    </source>
</evidence>
<accession>A0ABT1U5A9</accession>
<dbReference type="SMART" id="SM00342">
    <property type="entry name" value="HTH_ARAC"/>
    <property type="match status" value="1"/>
</dbReference>
<evidence type="ECO:0000313" key="5">
    <source>
        <dbReference type="EMBL" id="MCQ8129046.1"/>
    </source>
</evidence>
<keyword evidence="6" id="KW-1185">Reference proteome</keyword>
<feature type="domain" description="HTH araC/xylS-type" evidence="4">
    <location>
        <begin position="210"/>
        <end position="308"/>
    </location>
</feature>
<dbReference type="InterPro" id="IPR018060">
    <property type="entry name" value="HTH_AraC"/>
</dbReference>
<keyword evidence="1" id="KW-0805">Transcription regulation</keyword>
<dbReference type="RefSeq" id="WP_256615464.1">
    <property type="nucleotide sequence ID" value="NZ_JANIBK010000053.1"/>
</dbReference>
<dbReference type="Proteomes" id="UP001524586">
    <property type="component" value="Unassembled WGS sequence"/>
</dbReference>
<evidence type="ECO:0000256" key="2">
    <source>
        <dbReference type="ARBA" id="ARBA00023125"/>
    </source>
</evidence>
<dbReference type="SUPFAM" id="SSF46689">
    <property type="entry name" value="Homeodomain-like"/>
    <property type="match status" value="1"/>
</dbReference>
<dbReference type="PROSITE" id="PS00041">
    <property type="entry name" value="HTH_ARAC_FAMILY_1"/>
    <property type="match status" value="1"/>
</dbReference>
<dbReference type="PANTHER" id="PTHR47893">
    <property type="entry name" value="REGULATORY PROTEIN PCHR"/>
    <property type="match status" value="1"/>
</dbReference>
<dbReference type="InterPro" id="IPR053142">
    <property type="entry name" value="PchR_regulatory_protein"/>
</dbReference>
<evidence type="ECO:0000259" key="4">
    <source>
        <dbReference type="PROSITE" id="PS01124"/>
    </source>
</evidence>
<dbReference type="Gene3D" id="1.10.10.60">
    <property type="entry name" value="Homeodomain-like"/>
    <property type="match status" value="1"/>
</dbReference>
<reference evidence="5 6" key="1">
    <citation type="submission" date="2022-07" db="EMBL/GenBank/DDBJ databases">
        <title>Methylomonas rivi sp. nov., Methylomonas rosea sp. nov., Methylomonas aureus sp. nov. and Methylomonas subterranea sp. nov., four novel methanotrophs isolated from a freshwater creek and the deep terrestrial subsurface.</title>
        <authorList>
            <person name="Abin C."/>
            <person name="Sankaranarayanan K."/>
            <person name="Garner C."/>
            <person name="Sindelar R."/>
            <person name="Kotary K."/>
            <person name="Garner R."/>
            <person name="Barclay S."/>
            <person name="Lawson P."/>
            <person name="Krumholz L."/>
        </authorList>
    </citation>
    <scope>NUCLEOTIDE SEQUENCE [LARGE SCALE GENOMIC DNA]</scope>
    <source>
        <strain evidence="5 6">WSC-6</strain>
    </source>
</reference>
<organism evidence="5 6">
    <name type="scientific">Methylomonas rivi</name>
    <dbReference type="NCBI Taxonomy" id="2952226"/>
    <lineage>
        <taxon>Bacteria</taxon>
        <taxon>Pseudomonadati</taxon>
        <taxon>Pseudomonadota</taxon>
        <taxon>Gammaproteobacteria</taxon>
        <taxon>Methylococcales</taxon>
        <taxon>Methylococcaceae</taxon>
        <taxon>Methylomonas</taxon>
    </lineage>
</organism>
<protein>
    <submittedName>
        <fullName evidence="5">AraC family transcriptional regulator</fullName>
    </submittedName>
</protein>
<dbReference type="PROSITE" id="PS01124">
    <property type="entry name" value="HTH_ARAC_FAMILY_2"/>
    <property type="match status" value="1"/>
</dbReference>
<keyword evidence="3" id="KW-0804">Transcription</keyword>
<dbReference type="InterPro" id="IPR018062">
    <property type="entry name" value="HTH_AraC-typ_CS"/>
</dbReference>
<dbReference type="Pfam" id="PF12833">
    <property type="entry name" value="HTH_18"/>
    <property type="match status" value="1"/>
</dbReference>
<dbReference type="PANTHER" id="PTHR47893:SF1">
    <property type="entry name" value="REGULATORY PROTEIN PCHR"/>
    <property type="match status" value="1"/>
</dbReference>
<comment type="caution">
    <text evidence="5">The sequence shown here is derived from an EMBL/GenBank/DDBJ whole genome shotgun (WGS) entry which is preliminary data.</text>
</comment>
<keyword evidence="2" id="KW-0238">DNA-binding</keyword>
<gene>
    <name evidence="5" type="ORF">NP596_11320</name>
</gene>
<evidence type="ECO:0000256" key="1">
    <source>
        <dbReference type="ARBA" id="ARBA00023015"/>
    </source>
</evidence>
<dbReference type="EMBL" id="JANIBK010000053">
    <property type="protein sequence ID" value="MCQ8129046.1"/>
    <property type="molecule type" value="Genomic_DNA"/>
</dbReference>
<proteinExistence type="predicted"/>
<dbReference type="InterPro" id="IPR009057">
    <property type="entry name" value="Homeodomain-like_sf"/>
</dbReference>
<sequence length="309" mass="34193">MNHDDAQWHAVPEHNAHDQTLPEAIGCCRSRMFTLDTGLNYIETHYTPNRHLAIFSQMPQQVPRMVLTVALSGHSRFQNNHGNPIDFKSGYSTITTFNASEGSRLYQDRQAVTQLRFSMTQAWLERYFGVGAFAAGFALNAVQVVSQHPSAATTLLAARGLLQNPLPAGAQALFRQGQAMSIVATELGHLLAAAPAQSPRLSAHEKRLAEGARDILSAEFKNPPSVAELSKRVGTNPFKLKQLFHIHFNTTPYALLLDIRMAHAHRLLVTREYPVAMVAEAVGYPYAGNFSAAFAKYFGFPPKQLSRRI</sequence>
<name>A0ABT1U5A9_9GAMM</name>
<evidence type="ECO:0000313" key="6">
    <source>
        <dbReference type="Proteomes" id="UP001524586"/>
    </source>
</evidence>